<keyword evidence="2" id="KW-0328">Glycosyltransferase</keyword>
<organism evidence="5 6">
    <name type="scientific">Vibrio qinghaiensis</name>
    <dbReference type="NCBI Taxonomy" id="2025808"/>
    <lineage>
        <taxon>Bacteria</taxon>
        <taxon>Pseudomonadati</taxon>
        <taxon>Pseudomonadota</taxon>
        <taxon>Gammaproteobacteria</taxon>
        <taxon>Vibrionales</taxon>
        <taxon>Vibrionaceae</taxon>
        <taxon>Vibrio</taxon>
    </lineage>
</organism>
<dbReference type="EMBL" id="CP022741">
    <property type="protein sequence ID" value="ASU22097.1"/>
    <property type="molecule type" value="Genomic_DNA"/>
</dbReference>
<accession>A0A223MXP2</accession>
<comment type="similarity">
    <text evidence="1">Belongs to the glycosyltransferase 2 family.</text>
</comment>
<dbReference type="Pfam" id="PF13641">
    <property type="entry name" value="Glyco_tranf_2_3"/>
    <property type="match status" value="1"/>
</dbReference>
<dbReference type="GO" id="GO:0016757">
    <property type="term" value="F:glycosyltransferase activity"/>
    <property type="evidence" value="ECO:0007669"/>
    <property type="project" value="UniProtKB-KW"/>
</dbReference>
<name>A0A223MXP2_9VIBR</name>
<gene>
    <name evidence="5" type="ORF">CCZ37_05615</name>
</gene>
<protein>
    <submittedName>
        <fullName evidence="5">Glycosyl transferase</fullName>
    </submittedName>
</protein>
<dbReference type="Proteomes" id="UP000215148">
    <property type="component" value="Chromosome 1"/>
</dbReference>
<proteinExistence type="inferred from homology"/>
<dbReference type="KEGG" id="vqi:CCZ37_05615"/>
<keyword evidence="4" id="KW-0812">Transmembrane</keyword>
<dbReference type="AlphaFoldDB" id="A0A223MXP2"/>
<evidence type="ECO:0000256" key="3">
    <source>
        <dbReference type="ARBA" id="ARBA00022679"/>
    </source>
</evidence>
<sequence length="396" mass="44841">MITWALTLLFSVASGLIVYHHFGYPVLLRWYAGRHPLPESQVPSRGYQASQTDLHFPSITILVPAYNEQRWIAEKIRNLSALDYPRDKLRIVIACDGCQDKTAEIAQETIQEAICDDTLFEIHIYPQNRGKVAVINQLMNMVDSDITALSDVSALISIDAMLIGAQHFIDAQVGVVNATYQGLPNASNQEKAYWHYQNQIKLHESSFGSTLGSHGALYLFRTSLFTPLPANTINDDFILPMQIVEQGYQTRYDLNMLAIEMEPTGQSEDFRRRLRISAGNMQQAITLFRLFSPKYGKVAFAFLSGKGLRLLTPYLMLTCLFSSALLAIHNPLFVVLLGGQISLYLIATCSHWMPEQHKPSLLRWLHYLVFGHLANFIGGLRYLCGYEKGRWIKVNH</sequence>
<feature type="transmembrane region" description="Helical" evidence="4">
    <location>
        <begin position="310"/>
        <end position="328"/>
    </location>
</feature>
<dbReference type="CDD" id="cd06439">
    <property type="entry name" value="CESA_like_1"/>
    <property type="match status" value="1"/>
</dbReference>
<feature type="transmembrane region" description="Helical" evidence="4">
    <location>
        <begin position="333"/>
        <end position="353"/>
    </location>
</feature>
<reference evidence="5 6" key="1">
    <citation type="submission" date="2017-08" db="EMBL/GenBank/DDBJ databases">
        <title>The Vibrio qinghaiensis sp.-Q67 is a luminous bacteria isolated firstly from Qinghai lake, Qinghai province, China, which has been proved to be very sensitive to detect environmental and food pollutants. Therefore, complete genome analysis of V. qinghaiensis sp.-Q67 highlights the potential application of this strain on detection of hazards in the contaminated environments.</title>
        <authorList>
            <person name="Gong L."/>
        </authorList>
    </citation>
    <scope>NUCLEOTIDE SEQUENCE [LARGE SCALE GENOMIC DNA]</scope>
    <source>
        <strain evidence="5 6">Q67</strain>
    </source>
</reference>
<keyword evidence="6" id="KW-1185">Reference proteome</keyword>
<dbReference type="Gene3D" id="3.90.550.10">
    <property type="entry name" value="Spore Coat Polysaccharide Biosynthesis Protein SpsA, Chain A"/>
    <property type="match status" value="1"/>
</dbReference>
<evidence type="ECO:0000256" key="4">
    <source>
        <dbReference type="SAM" id="Phobius"/>
    </source>
</evidence>
<dbReference type="PANTHER" id="PTHR43630">
    <property type="entry name" value="POLY-BETA-1,6-N-ACETYL-D-GLUCOSAMINE SYNTHASE"/>
    <property type="match status" value="1"/>
</dbReference>
<dbReference type="PANTHER" id="PTHR43630:SF1">
    <property type="entry name" value="POLY-BETA-1,6-N-ACETYL-D-GLUCOSAMINE SYNTHASE"/>
    <property type="match status" value="1"/>
</dbReference>
<keyword evidence="4" id="KW-0472">Membrane</keyword>
<evidence type="ECO:0000313" key="5">
    <source>
        <dbReference type="EMBL" id="ASU22097.1"/>
    </source>
</evidence>
<evidence type="ECO:0000256" key="2">
    <source>
        <dbReference type="ARBA" id="ARBA00022676"/>
    </source>
</evidence>
<feature type="transmembrane region" description="Helical" evidence="4">
    <location>
        <begin position="365"/>
        <end position="384"/>
    </location>
</feature>
<dbReference type="RefSeq" id="WP_094499976.1">
    <property type="nucleotide sequence ID" value="NZ_CAWNHI010000001.1"/>
</dbReference>
<evidence type="ECO:0000256" key="1">
    <source>
        <dbReference type="ARBA" id="ARBA00006739"/>
    </source>
</evidence>
<keyword evidence="3 5" id="KW-0808">Transferase</keyword>
<dbReference type="InterPro" id="IPR029044">
    <property type="entry name" value="Nucleotide-diphossugar_trans"/>
</dbReference>
<evidence type="ECO:0000313" key="6">
    <source>
        <dbReference type="Proteomes" id="UP000215148"/>
    </source>
</evidence>
<dbReference type="SUPFAM" id="SSF53448">
    <property type="entry name" value="Nucleotide-diphospho-sugar transferases"/>
    <property type="match status" value="1"/>
</dbReference>
<keyword evidence="4" id="KW-1133">Transmembrane helix</keyword>